<evidence type="ECO:0000256" key="7">
    <source>
        <dbReference type="PIRNR" id="PIRNR000535"/>
    </source>
</evidence>
<sequence>MSGALHTVTANPALDQTVTLDALNIGAVNLARAASVNAGGKGVNVASCLADWGLRACAHGLLGRDNAAPFEQLFADKRIDDRMLRVAGATRTNIKLADLSRGDTTDINLPGPATGEADLQALAAGLDHIAAGEIAILAGSLPPGLPADAWARLCRQLKRQGAWVLLDSSGPALAAALANPPPALPDCIKPNREELEQWAGRELPALNDVAQCAQALQKLGIDRVIVSLGEQGALLVDSQQTLLASLPPQRPLSTVGAGDALVAGLAAARHQALGAEDSLRLAVAFAAAKLQRVGPHLPPPQHIQALAAAVSLKKLEAA</sequence>
<evidence type="ECO:0000256" key="1">
    <source>
        <dbReference type="ARBA" id="ARBA00010688"/>
    </source>
</evidence>
<keyword evidence="3 8" id="KW-0547">Nucleotide-binding</keyword>
<dbReference type="NCBIfam" id="TIGR03828">
    <property type="entry name" value="pfkB"/>
    <property type="match status" value="1"/>
</dbReference>
<dbReference type="PANTHER" id="PTHR46566:SF5">
    <property type="entry name" value="1-PHOSPHOFRUCTOKINASE"/>
    <property type="match status" value="1"/>
</dbReference>
<keyword evidence="11" id="KW-1185">Reference proteome</keyword>
<dbReference type="NCBIfam" id="TIGR03168">
    <property type="entry name" value="1-PFK"/>
    <property type="match status" value="1"/>
</dbReference>
<dbReference type="InterPro" id="IPR011611">
    <property type="entry name" value="PfkB_dom"/>
</dbReference>
<comment type="similarity">
    <text evidence="1 7 8">Belongs to the carbohydrate kinase PfkB family.</text>
</comment>
<dbReference type="InterPro" id="IPR017583">
    <property type="entry name" value="Tagatose/fructose_Pkinase"/>
</dbReference>
<evidence type="ECO:0000256" key="2">
    <source>
        <dbReference type="ARBA" id="ARBA00022679"/>
    </source>
</evidence>
<dbReference type="Pfam" id="PF00294">
    <property type="entry name" value="PfkB"/>
    <property type="match status" value="1"/>
</dbReference>
<proteinExistence type="inferred from homology"/>
<dbReference type="GO" id="GO:0016052">
    <property type="term" value="P:carbohydrate catabolic process"/>
    <property type="evidence" value="ECO:0007669"/>
    <property type="project" value="UniProtKB-ARBA"/>
</dbReference>
<keyword evidence="2 7" id="KW-0808">Transferase</keyword>
<gene>
    <name evidence="10" type="primary">pfkB</name>
    <name evidence="10" type="ORF">C2134_01345</name>
</gene>
<comment type="caution">
    <text evidence="10">The sequence shown here is derived from an EMBL/GenBank/DDBJ whole genome shotgun (WGS) entry which is preliminary data.</text>
</comment>
<evidence type="ECO:0000313" key="10">
    <source>
        <dbReference type="EMBL" id="POB00424.1"/>
    </source>
</evidence>
<evidence type="ECO:0000256" key="3">
    <source>
        <dbReference type="ARBA" id="ARBA00022741"/>
    </source>
</evidence>
<keyword evidence="5 8" id="KW-0067">ATP-binding</keyword>
<reference evidence="10 11" key="1">
    <citation type="submission" date="2018-01" db="EMBL/GenBank/DDBJ databases">
        <title>Genomic Sequence of Chromobacterium MWU13-2610 from wild cranberry bogs within the Cape Cod National Seashore.</title>
        <authorList>
            <person name="O'Hara-Hanley K."/>
            <person name="Soby S."/>
            <person name="Harrison A."/>
        </authorList>
    </citation>
    <scope>NUCLEOTIDE SEQUENCE [LARGE SCALE GENOMIC DNA]</scope>
    <source>
        <strain evidence="10 11">MWU13-2610</strain>
    </source>
</reference>
<protein>
    <recommendedName>
        <fullName evidence="7">Phosphofructokinase</fullName>
    </recommendedName>
</protein>
<dbReference type="InterPro" id="IPR022463">
    <property type="entry name" value="1-PFruKinase"/>
</dbReference>
<dbReference type="GO" id="GO:0008662">
    <property type="term" value="F:1-phosphofructokinase activity"/>
    <property type="evidence" value="ECO:0007669"/>
    <property type="project" value="UniProtKB-UniRule"/>
</dbReference>
<dbReference type="EMBL" id="PPTF01000006">
    <property type="protein sequence ID" value="POB00424.1"/>
    <property type="molecule type" value="Genomic_DNA"/>
</dbReference>
<dbReference type="Gene3D" id="3.40.1190.20">
    <property type="match status" value="1"/>
</dbReference>
<evidence type="ECO:0000256" key="4">
    <source>
        <dbReference type="ARBA" id="ARBA00022777"/>
    </source>
</evidence>
<comment type="catalytic activity">
    <reaction evidence="6 8">
        <text>beta-D-fructose 1-phosphate + ATP = beta-D-fructose 1,6-bisphosphate + ADP + H(+)</text>
        <dbReference type="Rhea" id="RHEA:14213"/>
        <dbReference type="ChEBI" id="CHEBI:15378"/>
        <dbReference type="ChEBI" id="CHEBI:30616"/>
        <dbReference type="ChEBI" id="CHEBI:32966"/>
        <dbReference type="ChEBI" id="CHEBI:138881"/>
        <dbReference type="ChEBI" id="CHEBI:456216"/>
        <dbReference type="EC" id="2.7.1.56"/>
    </reaction>
</comment>
<name>A0A2K4MTM1_9NEIS</name>
<dbReference type="InterPro" id="IPR029056">
    <property type="entry name" value="Ribokinase-like"/>
</dbReference>
<feature type="domain" description="Carbohydrate kinase PfkB" evidence="9">
    <location>
        <begin position="27"/>
        <end position="299"/>
    </location>
</feature>
<evidence type="ECO:0000256" key="6">
    <source>
        <dbReference type="ARBA" id="ARBA00047745"/>
    </source>
</evidence>
<dbReference type="PIRSF" id="PIRSF000535">
    <property type="entry name" value="1PFK/6PFK/LacC"/>
    <property type="match status" value="1"/>
</dbReference>
<dbReference type="InterPro" id="IPR002173">
    <property type="entry name" value="Carboh/pur_kinase_PfkB_CS"/>
</dbReference>
<keyword evidence="4 8" id="KW-0418">Kinase</keyword>
<dbReference type="RefSeq" id="WP_103316916.1">
    <property type="nucleotide sequence ID" value="NZ_PPTF01000006.1"/>
</dbReference>
<dbReference type="Proteomes" id="UP000236416">
    <property type="component" value="Unassembled WGS sequence"/>
</dbReference>
<dbReference type="PROSITE" id="PS00584">
    <property type="entry name" value="PFKB_KINASES_2"/>
    <property type="match status" value="1"/>
</dbReference>
<dbReference type="GO" id="GO:0005829">
    <property type="term" value="C:cytosol"/>
    <property type="evidence" value="ECO:0007669"/>
    <property type="project" value="TreeGrafter"/>
</dbReference>
<evidence type="ECO:0000313" key="11">
    <source>
        <dbReference type="Proteomes" id="UP000236416"/>
    </source>
</evidence>
<accession>A0A2K4MTM1</accession>
<dbReference type="SUPFAM" id="SSF53613">
    <property type="entry name" value="Ribokinase-like"/>
    <property type="match status" value="1"/>
</dbReference>
<dbReference type="FunFam" id="3.40.1190.20:FF:000001">
    <property type="entry name" value="Phosphofructokinase"/>
    <property type="match status" value="1"/>
</dbReference>
<dbReference type="GO" id="GO:0044281">
    <property type="term" value="P:small molecule metabolic process"/>
    <property type="evidence" value="ECO:0007669"/>
    <property type="project" value="UniProtKB-ARBA"/>
</dbReference>
<dbReference type="GO" id="GO:0005524">
    <property type="term" value="F:ATP binding"/>
    <property type="evidence" value="ECO:0007669"/>
    <property type="project" value="UniProtKB-UniRule"/>
</dbReference>
<organism evidence="10 11">
    <name type="scientific">Chromobacterium sinusclupearum</name>
    <dbReference type="NCBI Taxonomy" id="2077146"/>
    <lineage>
        <taxon>Bacteria</taxon>
        <taxon>Pseudomonadati</taxon>
        <taxon>Pseudomonadota</taxon>
        <taxon>Betaproteobacteria</taxon>
        <taxon>Neisseriales</taxon>
        <taxon>Chromobacteriaceae</taxon>
        <taxon>Chromobacterium</taxon>
    </lineage>
</organism>
<dbReference type="PROSITE" id="PS00583">
    <property type="entry name" value="PFKB_KINASES_1"/>
    <property type="match status" value="1"/>
</dbReference>
<dbReference type="PANTHER" id="PTHR46566">
    <property type="entry name" value="1-PHOSPHOFRUCTOKINASE-RELATED"/>
    <property type="match status" value="1"/>
</dbReference>
<evidence type="ECO:0000256" key="5">
    <source>
        <dbReference type="ARBA" id="ARBA00022840"/>
    </source>
</evidence>
<evidence type="ECO:0000256" key="8">
    <source>
        <dbReference type="RuleBase" id="RU369061"/>
    </source>
</evidence>
<dbReference type="CDD" id="cd01164">
    <property type="entry name" value="FruK_PfkB_like"/>
    <property type="match status" value="1"/>
</dbReference>
<dbReference type="AlphaFoldDB" id="A0A2K4MTM1"/>
<evidence type="ECO:0000259" key="9">
    <source>
        <dbReference type="Pfam" id="PF00294"/>
    </source>
</evidence>
<comment type="function">
    <text evidence="8">Catalyzes the ATP-dependent phosphorylation of fructose-l-phosphate to fructose-l,6-bisphosphate.</text>
</comment>